<sequence length="278" mass="30263">MASMVDGLSINLATIREQCGFAEAVDLCLKHGITSIAPWRDQVARIGIDEAARIIHQNGIKLTGLCRGGFFPAASAADRQSAIDDNRRAIDEAAALGADCLVLVVGGLAGGSKNIEDAREMVRDGIAATLPHARASGVPLAIEPLHPMYAADRSCVNTLGKALDMCETLGEGVGVAIDVYHVWWDPDLAREIARAGREQRILAHHICDWLVPTRDMLTDRGMMGDGVIDLKGIRRMVEVSGFHGAQEVEIFSAENWWKRPADEVIRTCVERFHDCCRI</sequence>
<dbReference type="InterPro" id="IPR050312">
    <property type="entry name" value="IolE/XylAMocC-like"/>
</dbReference>
<organism evidence="2 3">
    <name type="scientific">Rhizobium metallidurans</name>
    <dbReference type="NCBI Taxonomy" id="1265931"/>
    <lineage>
        <taxon>Bacteria</taxon>
        <taxon>Pseudomonadati</taxon>
        <taxon>Pseudomonadota</taxon>
        <taxon>Alphaproteobacteria</taxon>
        <taxon>Hyphomicrobiales</taxon>
        <taxon>Rhizobiaceae</taxon>
        <taxon>Rhizobium/Agrobacterium group</taxon>
        <taxon>Rhizobium</taxon>
    </lineage>
</organism>
<evidence type="ECO:0000259" key="1">
    <source>
        <dbReference type="Pfam" id="PF01261"/>
    </source>
</evidence>
<dbReference type="PANTHER" id="PTHR12110:SF52">
    <property type="entry name" value="XYLOSE ISOMERASE"/>
    <property type="match status" value="1"/>
</dbReference>
<keyword evidence="3" id="KW-1185">Reference proteome</keyword>
<dbReference type="Gene3D" id="3.20.20.150">
    <property type="entry name" value="Divalent-metal-dependent TIM barrel enzymes"/>
    <property type="match status" value="1"/>
</dbReference>
<gene>
    <name evidence="2" type="ORF">GGQ67_002856</name>
</gene>
<dbReference type="Proteomes" id="UP000582090">
    <property type="component" value="Unassembled WGS sequence"/>
</dbReference>
<keyword evidence="2" id="KW-0413">Isomerase</keyword>
<dbReference type="SUPFAM" id="SSF51658">
    <property type="entry name" value="Xylose isomerase-like"/>
    <property type="match status" value="1"/>
</dbReference>
<name>A0A7W6CQ99_9HYPH</name>
<dbReference type="InterPro" id="IPR036237">
    <property type="entry name" value="Xyl_isomerase-like_sf"/>
</dbReference>
<comment type="caution">
    <text evidence="2">The sequence shown here is derived from an EMBL/GenBank/DDBJ whole genome shotgun (WGS) entry which is preliminary data.</text>
</comment>
<reference evidence="2 3" key="1">
    <citation type="submission" date="2020-08" db="EMBL/GenBank/DDBJ databases">
        <title>Genomic Encyclopedia of Type Strains, Phase IV (KMG-IV): sequencing the most valuable type-strain genomes for metagenomic binning, comparative biology and taxonomic classification.</title>
        <authorList>
            <person name="Goeker M."/>
        </authorList>
    </citation>
    <scope>NUCLEOTIDE SEQUENCE [LARGE SCALE GENOMIC DNA]</scope>
    <source>
        <strain evidence="2 3">DSM 26575</strain>
    </source>
</reference>
<dbReference type="Pfam" id="PF01261">
    <property type="entry name" value="AP_endonuc_2"/>
    <property type="match status" value="1"/>
</dbReference>
<dbReference type="AlphaFoldDB" id="A0A7W6CQ99"/>
<proteinExistence type="predicted"/>
<feature type="domain" description="Xylose isomerase-like TIM barrel" evidence="1">
    <location>
        <begin position="26"/>
        <end position="261"/>
    </location>
</feature>
<dbReference type="InterPro" id="IPR013022">
    <property type="entry name" value="Xyl_isomerase-like_TIM-brl"/>
</dbReference>
<dbReference type="GO" id="GO:0016853">
    <property type="term" value="F:isomerase activity"/>
    <property type="evidence" value="ECO:0007669"/>
    <property type="project" value="UniProtKB-KW"/>
</dbReference>
<evidence type="ECO:0000313" key="3">
    <source>
        <dbReference type="Proteomes" id="UP000582090"/>
    </source>
</evidence>
<protein>
    <submittedName>
        <fullName evidence="2">Sugar phosphate isomerase/epimerase</fullName>
    </submittedName>
</protein>
<evidence type="ECO:0000313" key="2">
    <source>
        <dbReference type="EMBL" id="MBB3965188.1"/>
    </source>
</evidence>
<accession>A0A7W6CQ99</accession>
<dbReference type="PANTHER" id="PTHR12110">
    <property type="entry name" value="HYDROXYPYRUVATE ISOMERASE"/>
    <property type="match status" value="1"/>
</dbReference>
<dbReference type="EMBL" id="JACIDW010000008">
    <property type="protein sequence ID" value="MBB3965188.1"/>
    <property type="molecule type" value="Genomic_DNA"/>
</dbReference>